<dbReference type="OrthoDB" id="3324039at2759"/>
<comment type="caution">
    <text evidence="1">The sequence shown here is derived from an EMBL/GenBank/DDBJ whole genome shotgun (WGS) entry which is preliminary data.</text>
</comment>
<protein>
    <submittedName>
        <fullName evidence="1">Uncharacterized protein</fullName>
    </submittedName>
</protein>
<keyword evidence="2" id="KW-1185">Reference proteome</keyword>
<proteinExistence type="predicted"/>
<sequence>MKRSLKAGKTAKGVSLAILQPLRHLLGAIPVPGAEAVIAMLLDTLKGFDVSIELPSLWNHTPLTRPHSFSRKLPGTARRC</sequence>
<organism evidence="1 2">
    <name type="scientific">Hydnum rufescens UP504</name>
    <dbReference type="NCBI Taxonomy" id="1448309"/>
    <lineage>
        <taxon>Eukaryota</taxon>
        <taxon>Fungi</taxon>
        <taxon>Dikarya</taxon>
        <taxon>Basidiomycota</taxon>
        <taxon>Agaricomycotina</taxon>
        <taxon>Agaricomycetes</taxon>
        <taxon>Cantharellales</taxon>
        <taxon>Hydnaceae</taxon>
        <taxon>Hydnum</taxon>
    </lineage>
</organism>
<evidence type="ECO:0000313" key="2">
    <source>
        <dbReference type="Proteomes" id="UP000886523"/>
    </source>
</evidence>
<evidence type="ECO:0000313" key="1">
    <source>
        <dbReference type="EMBL" id="KAF9503563.1"/>
    </source>
</evidence>
<dbReference type="Proteomes" id="UP000886523">
    <property type="component" value="Unassembled WGS sequence"/>
</dbReference>
<name>A0A9P6AD69_9AGAM</name>
<dbReference type="AlphaFoldDB" id="A0A9P6AD69"/>
<reference evidence="1" key="1">
    <citation type="journal article" date="2020" name="Nat. Commun.">
        <title>Large-scale genome sequencing of mycorrhizal fungi provides insights into the early evolution of symbiotic traits.</title>
        <authorList>
            <person name="Miyauchi S."/>
            <person name="Kiss E."/>
            <person name="Kuo A."/>
            <person name="Drula E."/>
            <person name="Kohler A."/>
            <person name="Sanchez-Garcia M."/>
            <person name="Morin E."/>
            <person name="Andreopoulos B."/>
            <person name="Barry K.W."/>
            <person name="Bonito G."/>
            <person name="Buee M."/>
            <person name="Carver A."/>
            <person name="Chen C."/>
            <person name="Cichocki N."/>
            <person name="Clum A."/>
            <person name="Culley D."/>
            <person name="Crous P.W."/>
            <person name="Fauchery L."/>
            <person name="Girlanda M."/>
            <person name="Hayes R.D."/>
            <person name="Keri Z."/>
            <person name="LaButti K."/>
            <person name="Lipzen A."/>
            <person name="Lombard V."/>
            <person name="Magnuson J."/>
            <person name="Maillard F."/>
            <person name="Murat C."/>
            <person name="Nolan M."/>
            <person name="Ohm R.A."/>
            <person name="Pangilinan J."/>
            <person name="Pereira M.F."/>
            <person name="Perotto S."/>
            <person name="Peter M."/>
            <person name="Pfister S."/>
            <person name="Riley R."/>
            <person name="Sitrit Y."/>
            <person name="Stielow J.B."/>
            <person name="Szollosi G."/>
            <person name="Zifcakova L."/>
            <person name="Stursova M."/>
            <person name="Spatafora J.W."/>
            <person name="Tedersoo L."/>
            <person name="Vaario L.M."/>
            <person name="Yamada A."/>
            <person name="Yan M."/>
            <person name="Wang P."/>
            <person name="Xu J."/>
            <person name="Bruns T."/>
            <person name="Baldrian P."/>
            <person name="Vilgalys R."/>
            <person name="Dunand C."/>
            <person name="Henrissat B."/>
            <person name="Grigoriev I.V."/>
            <person name="Hibbett D."/>
            <person name="Nagy L.G."/>
            <person name="Martin F.M."/>
        </authorList>
    </citation>
    <scope>NUCLEOTIDE SEQUENCE</scope>
    <source>
        <strain evidence="1">UP504</strain>
    </source>
</reference>
<dbReference type="EMBL" id="MU129335">
    <property type="protein sequence ID" value="KAF9503563.1"/>
    <property type="molecule type" value="Genomic_DNA"/>
</dbReference>
<accession>A0A9P6AD69</accession>
<gene>
    <name evidence="1" type="ORF">BS47DRAFT_1356114</name>
</gene>